<dbReference type="AlphaFoldDB" id="A0AAE1ND74"/>
<name>A0AAE1ND74_9EUCA</name>
<keyword evidence="2" id="KW-1185">Reference proteome</keyword>
<gene>
    <name evidence="1" type="ORF">Pmani_039884</name>
</gene>
<organism evidence="1 2">
    <name type="scientific">Petrolisthes manimaculis</name>
    <dbReference type="NCBI Taxonomy" id="1843537"/>
    <lineage>
        <taxon>Eukaryota</taxon>
        <taxon>Metazoa</taxon>
        <taxon>Ecdysozoa</taxon>
        <taxon>Arthropoda</taxon>
        <taxon>Crustacea</taxon>
        <taxon>Multicrustacea</taxon>
        <taxon>Malacostraca</taxon>
        <taxon>Eumalacostraca</taxon>
        <taxon>Eucarida</taxon>
        <taxon>Decapoda</taxon>
        <taxon>Pleocyemata</taxon>
        <taxon>Anomura</taxon>
        <taxon>Galatheoidea</taxon>
        <taxon>Porcellanidae</taxon>
        <taxon>Petrolisthes</taxon>
    </lineage>
</organism>
<accession>A0AAE1ND74</accession>
<proteinExistence type="predicted"/>
<comment type="caution">
    <text evidence="1">The sequence shown here is derived from an EMBL/GenBank/DDBJ whole genome shotgun (WGS) entry which is preliminary data.</text>
</comment>
<dbReference type="EMBL" id="JAWZYT010007134">
    <property type="protein sequence ID" value="KAK4287035.1"/>
    <property type="molecule type" value="Genomic_DNA"/>
</dbReference>
<reference evidence="1" key="1">
    <citation type="submission" date="2023-11" db="EMBL/GenBank/DDBJ databases">
        <title>Genome assemblies of two species of porcelain crab, Petrolisthes cinctipes and Petrolisthes manimaculis (Anomura: Porcellanidae).</title>
        <authorList>
            <person name="Angst P."/>
        </authorList>
    </citation>
    <scope>NUCLEOTIDE SEQUENCE</scope>
    <source>
        <strain evidence="1">PB745_02</strain>
        <tissue evidence="1">Gill</tissue>
    </source>
</reference>
<evidence type="ECO:0000313" key="2">
    <source>
        <dbReference type="Proteomes" id="UP001292094"/>
    </source>
</evidence>
<protein>
    <submittedName>
        <fullName evidence="1">Uncharacterized protein</fullName>
    </submittedName>
</protein>
<evidence type="ECO:0000313" key="1">
    <source>
        <dbReference type="EMBL" id="KAK4287035.1"/>
    </source>
</evidence>
<sequence length="112" mass="11515">MEVMAVEGGLALLPCDVSATTPGDYPILVLFYSGVTGLPIYSIDGRAGFRDPASHYSALGKRASFARGRWGVEGAGGGGVGVHSPPGLPAHGPLHLGLRDVSVSCGLRQFTH</sequence>
<dbReference type="Proteomes" id="UP001292094">
    <property type="component" value="Unassembled WGS sequence"/>
</dbReference>